<proteinExistence type="inferred from homology"/>
<dbReference type="InterPro" id="IPR037294">
    <property type="entry name" value="ABC_BtuC-like"/>
</dbReference>
<keyword evidence="7 8" id="KW-0472">Membrane</keyword>
<feature type="transmembrane region" description="Helical" evidence="8">
    <location>
        <begin position="34"/>
        <end position="56"/>
    </location>
</feature>
<keyword evidence="10" id="KW-1185">Reference proteome</keyword>
<dbReference type="Proteomes" id="UP000253759">
    <property type="component" value="Unassembled WGS sequence"/>
</dbReference>
<feature type="transmembrane region" description="Helical" evidence="8">
    <location>
        <begin position="350"/>
        <end position="368"/>
    </location>
</feature>
<dbReference type="PANTHER" id="PTHR30472">
    <property type="entry name" value="FERRIC ENTEROBACTIN TRANSPORT SYSTEM PERMEASE PROTEIN"/>
    <property type="match status" value="1"/>
</dbReference>
<dbReference type="AlphaFoldDB" id="A0A369W1C2"/>
<gene>
    <name evidence="9" type="ORF">DVH29_15085</name>
</gene>
<comment type="caution">
    <text evidence="9">The sequence shown here is derived from an EMBL/GenBank/DDBJ whole genome shotgun (WGS) entry which is preliminary data.</text>
</comment>
<dbReference type="OrthoDB" id="9811975at2"/>
<keyword evidence="6 8" id="KW-1133">Transmembrane helix</keyword>
<reference evidence="10" key="1">
    <citation type="submission" date="2018-07" db="EMBL/GenBank/DDBJ databases">
        <authorList>
            <person name="Liu B.-T."/>
            <person name="Du Z."/>
        </authorList>
    </citation>
    <scope>NUCLEOTIDE SEQUENCE [LARGE SCALE GENOMIC DNA]</scope>
    <source>
        <strain evidence="10">XYN52</strain>
    </source>
</reference>
<keyword evidence="4" id="KW-1003">Cell membrane</keyword>
<feature type="transmembrane region" description="Helical" evidence="8">
    <location>
        <begin position="191"/>
        <end position="213"/>
    </location>
</feature>
<dbReference type="SUPFAM" id="SSF81345">
    <property type="entry name" value="ABC transporter involved in vitamin B12 uptake, BtuC"/>
    <property type="match status" value="1"/>
</dbReference>
<dbReference type="GO" id="GO:0033214">
    <property type="term" value="P:siderophore-iron import into cell"/>
    <property type="evidence" value="ECO:0007669"/>
    <property type="project" value="TreeGrafter"/>
</dbReference>
<keyword evidence="3" id="KW-0813">Transport</keyword>
<dbReference type="GO" id="GO:0022857">
    <property type="term" value="F:transmembrane transporter activity"/>
    <property type="evidence" value="ECO:0007669"/>
    <property type="project" value="InterPro"/>
</dbReference>
<evidence type="ECO:0000313" key="10">
    <source>
        <dbReference type="Proteomes" id="UP000253759"/>
    </source>
</evidence>
<comment type="subcellular location">
    <subcellularLocation>
        <location evidence="1">Cell membrane</location>
        <topology evidence="1">Multi-pass membrane protein</topology>
    </subcellularLocation>
</comment>
<comment type="similarity">
    <text evidence="2">Belongs to the binding-protein-dependent transport system permease family. FecCD subfamily.</text>
</comment>
<sequence length="378" mass="38634">MSRVEDVPDADSIAHAGASAKAFDDGRVVATDRWTALVLASLGVTLFAVVLVSICAGQYTIAPATALWTLIDKLGGADMLAYGLGGSSTAWTEMDERIVTLVRGPRVLLAALCGAGLAVAGAALQGIFRNPLAAPEMLGVSAGAAFGGAIAILLSLPGLLMIGGAFTSGMIALLIVGAIARVEGGSAPTSVLLAGVIVGAFFMALVSVTQLFADPHNSLPAITFWLMGSFASASWDQVGIASPAVFLGCVVLWLMRFRINALCLGEEEARTLGIPVEGDRWLVLISVALIAAATVSVAGIVGWVGIVIPHAARFLVGHDHRILLPASCLLGASYLCAVDTVARSATPGEIPVGVLTALIGAPFIAWMLRKALMGRGIG</sequence>
<accession>A0A369W1C2</accession>
<evidence type="ECO:0000256" key="5">
    <source>
        <dbReference type="ARBA" id="ARBA00022692"/>
    </source>
</evidence>
<feature type="transmembrane region" description="Helical" evidence="8">
    <location>
        <begin position="233"/>
        <end position="254"/>
    </location>
</feature>
<dbReference type="Pfam" id="PF01032">
    <property type="entry name" value="FecCD"/>
    <property type="match status" value="1"/>
</dbReference>
<dbReference type="GO" id="GO:0005886">
    <property type="term" value="C:plasma membrane"/>
    <property type="evidence" value="ECO:0007669"/>
    <property type="project" value="UniProtKB-SubCell"/>
</dbReference>
<dbReference type="PANTHER" id="PTHR30472:SF70">
    <property type="entry name" value="MOLYBDATE IMPORT SYSTEM PERMEASE PROTEIN MOLB"/>
    <property type="match status" value="1"/>
</dbReference>
<evidence type="ECO:0000256" key="6">
    <source>
        <dbReference type="ARBA" id="ARBA00022989"/>
    </source>
</evidence>
<evidence type="ECO:0000256" key="4">
    <source>
        <dbReference type="ARBA" id="ARBA00022475"/>
    </source>
</evidence>
<feature type="transmembrane region" description="Helical" evidence="8">
    <location>
        <begin position="107"/>
        <end position="128"/>
    </location>
</feature>
<feature type="transmembrane region" description="Helical" evidence="8">
    <location>
        <begin position="281"/>
        <end position="306"/>
    </location>
</feature>
<organism evidence="9 10">
    <name type="scientific">Pelagibacterium lacus</name>
    <dbReference type="NCBI Taxonomy" id="2282655"/>
    <lineage>
        <taxon>Bacteria</taxon>
        <taxon>Pseudomonadati</taxon>
        <taxon>Pseudomonadota</taxon>
        <taxon>Alphaproteobacteria</taxon>
        <taxon>Hyphomicrobiales</taxon>
        <taxon>Devosiaceae</taxon>
        <taxon>Pelagibacterium</taxon>
    </lineage>
</organism>
<dbReference type="EMBL" id="QQNH01000037">
    <property type="protein sequence ID" value="RDE07757.1"/>
    <property type="molecule type" value="Genomic_DNA"/>
</dbReference>
<evidence type="ECO:0000256" key="7">
    <source>
        <dbReference type="ARBA" id="ARBA00023136"/>
    </source>
</evidence>
<keyword evidence="5 8" id="KW-0812">Transmembrane</keyword>
<dbReference type="RefSeq" id="WP_114647015.1">
    <property type="nucleotide sequence ID" value="NZ_QQNH01000037.1"/>
</dbReference>
<dbReference type="InterPro" id="IPR000522">
    <property type="entry name" value="ABC_transptr_permease_BtuC"/>
</dbReference>
<dbReference type="Gene3D" id="1.10.3470.10">
    <property type="entry name" value="ABC transporter involved in vitamin B12 uptake, BtuC"/>
    <property type="match status" value="1"/>
</dbReference>
<dbReference type="FunFam" id="1.10.3470.10:FF:000001">
    <property type="entry name" value="Vitamin B12 ABC transporter permease BtuC"/>
    <property type="match status" value="1"/>
</dbReference>
<name>A0A369W1C2_9HYPH</name>
<dbReference type="CDD" id="cd06550">
    <property type="entry name" value="TM_ABC_iron-siderophores_like"/>
    <property type="match status" value="1"/>
</dbReference>
<feature type="transmembrane region" description="Helical" evidence="8">
    <location>
        <begin position="148"/>
        <end position="179"/>
    </location>
</feature>
<protein>
    <submittedName>
        <fullName evidence="9">Iron ABC transporter permease</fullName>
    </submittedName>
</protein>
<evidence type="ECO:0000256" key="8">
    <source>
        <dbReference type="SAM" id="Phobius"/>
    </source>
</evidence>
<evidence type="ECO:0000256" key="2">
    <source>
        <dbReference type="ARBA" id="ARBA00007935"/>
    </source>
</evidence>
<evidence type="ECO:0000313" key="9">
    <source>
        <dbReference type="EMBL" id="RDE07757.1"/>
    </source>
</evidence>
<evidence type="ECO:0000256" key="1">
    <source>
        <dbReference type="ARBA" id="ARBA00004651"/>
    </source>
</evidence>
<evidence type="ECO:0000256" key="3">
    <source>
        <dbReference type="ARBA" id="ARBA00022448"/>
    </source>
</evidence>